<accession>A0A1E3I1F5</accession>
<dbReference type="Proteomes" id="UP000094043">
    <property type="component" value="Chromosome 6"/>
</dbReference>
<reference evidence="4" key="3">
    <citation type="submission" date="2024-01" db="EMBL/GenBank/DDBJ databases">
        <authorList>
            <person name="Coelho M.A."/>
            <person name="David-Palma M."/>
            <person name="Shea T."/>
            <person name="Sun S."/>
            <person name="Cuomo C.A."/>
            <person name="Heitman J."/>
        </authorList>
    </citation>
    <scope>NUCLEOTIDE SEQUENCE</scope>
    <source>
        <strain evidence="4">CBS 7841</strain>
    </source>
</reference>
<feature type="compositionally biased region" description="Basic residues" evidence="3">
    <location>
        <begin position="1"/>
        <end position="12"/>
    </location>
</feature>
<dbReference type="VEuPathDB" id="FungiDB:L203_05536"/>
<evidence type="ECO:0000256" key="1">
    <source>
        <dbReference type="ARBA" id="ARBA00022614"/>
    </source>
</evidence>
<sequence length="571" mass="63002">MDRGAARSRKRALKDQKQVTTGISTGELGNEIPSNETKHQKTHPDKDGKPKIKKRQDPIQQSKDPSLYKAKAVRSAAALIYSENPFELPPHAESLHGVRRIDLSGSNVRDVEWLKGLNVTWLSLANCPVKEGWEAVGSLSELTVLNISGCGLDRLPPALKNLSKLKAVVAMHNQWNELDPEIVGSWSNLNSLIVSHSPNLSVLPSSLSDLLHLAKLTFSHCPQLTVRSLPDLSPLPLLRDIKMNNLPKLTSLPVHMSSWGKGNMALVGKSKDSSQYGHGLQTLDIGNCSLDYPSVSSIFGLTPVKRKPLWPHLRSISLHSNPIASSHTSYSEQLQSSSDLPNLQIIDAHRVVERKRKGVMPESKANRRCRERREANMRPSGANTATGKMRSWGQEGRSEDAHLDIGEKQTIVQAMRNDSTEKNGKEKKGQRLNEDTPNKQRHESRDIEAKSGKNNDLAHKKRKYESYSGSTAPAPIVPTIVDPTEALRQPSAQEDTPKERRKDKSAVVELIEVKGGEEVKVGANKRKKVLAKGQIGRGTGSGVDLKELFGKKDRAVENNYGENLGLNVSSW</sequence>
<dbReference type="SUPFAM" id="SSF52058">
    <property type="entry name" value="L domain-like"/>
    <property type="match status" value="1"/>
</dbReference>
<evidence type="ECO:0000256" key="2">
    <source>
        <dbReference type="ARBA" id="ARBA00022737"/>
    </source>
</evidence>
<reference evidence="4" key="2">
    <citation type="journal article" date="2022" name="Elife">
        <title>Obligate sexual reproduction of a homothallic fungus closely related to the Cryptococcus pathogenic species complex.</title>
        <authorList>
            <person name="Passer A.R."/>
            <person name="Clancey S.A."/>
            <person name="Shea T."/>
            <person name="David-Palma M."/>
            <person name="Averette A.F."/>
            <person name="Boekhout T."/>
            <person name="Porcel B.M."/>
            <person name="Nowrousian M."/>
            <person name="Cuomo C.A."/>
            <person name="Sun S."/>
            <person name="Heitman J."/>
            <person name="Coelho M.A."/>
        </authorList>
    </citation>
    <scope>NUCLEOTIDE SEQUENCE</scope>
    <source>
        <strain evidence="4">CBS 7841</strain>
    </source>
</reference>
<dbReference type="InterPro" id="IPR001611">
    <property type="entry name" value="Leu-rich_rpt"/>
</dbReference>
<feature type="compositionally biased region" description="Basic and acidic residues" evidence="3">
    <location>
        <begin position="495"/>
        <end position="504"/>
    </location>
</feature>
<keyword evidence="2" id="KW-0677">Repeat</keyword>
<organism evidence="4 5">
    <name type="scientific">Cryptococcus depauperatus CBS 7841</name>
    <dbReference type="NCBI Taxonomy" id="1295531"/>
    <lineage>
        <taxon>Eukaryota</taxon>
        <taxon>Fungi</taxon>
        <taxon>Dikarya</taxon>
        <taxon>Basidiomycota</taxon>
        <taxon>Agaricomycotina</taxon>
        <taxon>Tremellomycetes</taxon>
        <taxon>Tremellales</taxon>
        <taxon>Cryptococcaceae</taxon>
        <taxon>Cryptococcus</taxon>
    </lineage>
</organism>
<dbReference type="KEGG" id="cdep:91089275"/>
<dbReference type="Gene3D" id="3.80.10.10">
    <property type="entry name" value="Ribonuclease Inhibitor"/>
    <property type="match status" value="2"/>
</dbReference>
<dbReference type="Pfam" id="PF00560">
    <property type="entry name" value="LRR_1"/>
    <property type="match status" value="1"/>
</dbReference>
<evidence type="ECO:0000313" key="4">
    <source>
        <dbReference type="EMBL" id="WVN89836.1"/>
    </source>
</evidence>
<proteinExistence type="predicted"/>
<dbReference type="PANTHER" id="PTHR48051:SF46">
    <property type="entry name" value="LEUCINE RICH REPEAT-CONTAINING DOMAIN PROTEIN"/>
    <property type="match status" value="1"/>
</dbReference>
<feature type="compositionally biased region" description="Basic and acidic residues" evidence="3">
    <location>
        <begin position="418"/>
        <end position="458"/>
    </location>
</feature>
<protein>
    <submittedName>
        <fullName evidence="4">Uncharacterized protein</fullName>
    </submittedName>
</protein>
<dbReference type="RefSeq" id="XP_066070536.1">
    <property type="nucleotide sequence ID" value="XM_066214439.1"/>
</dbReference>
<gene>
    <name evidence="4" type="ORF">L203_105066</name>
</gene>
<dbReference type="AlphaFoldDB" id="A0A1E3I1F5"/>
<feature type="region of interest" description="Disordered" evidence="3">
    <location>
        <begin position="356"/>
        <end position="504"/>
    </location>
</feature>
<keyword evidence="5" id="KW-1185">Reference proteome</keyword>
<feature type="compositionally biased region" description="Basic and acidic residues" evidence="3">
    <location>
        <begin position="396"/>
        <end position="407"/>
    </location>
</feature>
<reference evidence="4" key="1">
    <citation type="submission" date="2016-06" db="EMBL/GenBank/DDBJ databases">
        <authorList>
            <person name="Cuomo C."/>
            <person name="Litvintseva A."/>
            <person name="Heitman J."/>
            <person name="Chen Y."/>
            <person name="Sun S."/>
            <person name="Springer D."/>
            <person name="Dromer F."/>
            <person name="Young S."/>
            <person name="Zeng Q."/>
            <person name="Chapman S."/>
            <person name="Gujja S."/>
            <person name="Saif S."/>
            <person name="Birren B."/>
        </authorList>
    </citation>
    <scope>NUCLEOTIDE SEQUENCE</scope>
    <source>
        <strain evidence="4">CBS 7841</strain>
    </source>
</reference>
<evidence type="ECO:0000313" key="5">
    <source>
        <dbReference type="Proteomes" id="UP000094043"/>
    </source>
</evidence>
<dbReference type="GeneID" id="91089275"/>
<feature type="compositionally biased region" description="Basic and acidic residues" evidence="3">
    <location>
        <begin position="36"/>
        <end position="50"/>
    </location>
</feature>
<keyword evidence="1" id="KW-0433">Leucine-rich repeat</keyword>
<evidence type="ECO:0000256" key="3">
    <source>
        <dbReference type="SAM" id="MobiDB-lite"/>
    </source>
</evidence>
<feature type="region of interest" description="Disordered" evidence="3">
    <location>
        <begin position="1"/>
        <end position="67"/>
    </location>
</feature>
<dbReference type="GO" id="GO:0005737">
    <property type="term" value="C:cytoplasm"/>
    <property type="evidence" value="ECO:0007669"/>
    <property type="project" value="TreeGrafter"/>
</dbReference>
<dbReference type="InterPro" id="IPR050216">
    <property type="entry name" value="LRR_domain-containing"/>
</dbReference>
<name>A0A1E3I1F5_9TREE</name>
<dbReference type="InterPro" id="IPR032675">
    <property type="entry name" value="LRR_dom_sf"/>
</dbReference>
<dbReference type="PANTHER" id="PTHR48051">
    <property type="match status" value="1"/>
</dbReference>
<dbReference type="OrthoDB" id="1517790at2759"/>
<dbReference type="EMBL" id="CP143789">
    <property type="protein sequence ID" value="WVN89836.1"/>
    <property type="molecule type" value="Genomic_DNA"/>
</dbReference>